<protein>
    <submittedName>
        <fullName evidence="1">Uncharacterized protein</fullName>
    </submittedName>
</protein>
<accession>A0AAV2GPV2</accession>
<reference evidence="1 2" key="1">
    <citation type="submission" date="2024-04" db="EMBL/GenBank/DDBJ databases">
        <authorList>
            <person name="Fracassetti M."/>
        </authorList>
    </citation>
    <scope>NUCLEOTIDE SEQUENCE [LARGE SCALE GENOMIC DNA]</scope>
</reference>
<dbReference type="AlphaFoldDB" id="A0AAV2GPV2"/>
<organism evidence="1 2">
    <name type="scientific">Linum trigynum</name>
    <dbReference type="NCBI Taxonomy" id="586398"/>
    <lineage>
        <taxon>Eukaryota</taxon>
        <taxon>Viridiplantae</taxon>
        <taxon>Streptophyta</taxon>
        <taxon>Embryophyta</taxon>
        <taxon>Tracheophyta</taxon>
        <taxon>Spermatophyta</taxon>
        <taxon>Magnoliopsida</taxon>
        <taxon>eudicotyledons</taxon>
        <taxon>Gunneridae</taxon>
        <taxon>Pentapetalae</taxon>
        <taxon>rosids</taxon>
        <taxon>fabids</taxon>
        <taxon>Malpighiales</taxon>
        <taxon>Linaceae</taxon>
        <taxon>Linum</taxon>
    </lineage>
</organism>
<dbReference type="Proteomes" id="UP001497516">
    <property type="component" value="Chromosome 9"/>
</dbReference>
<evidence type="ECO:0000313" key="2">
    <source>
        <dbReference type="Proteomes" id="UP001497516"/>
    </source>
</evidence>
<dbReference type="EMBL" id="OZ034822">
    <property type="protein sequence ID" value="CAL1412821.1"/>
    <property type="molecule type" value="Genomic_DNA"/>
</dbReference>
<proteinExistence type="predicted"/>
<keyword evidence="2" id="KW-1185">Reference proteome</keyword>
<gene>
    <name evidence="1" type="ORF">LTRI10_LOCUS52088</name>
</gene>
<name>A0AAV2GPV2_9ROSI</name>
<evidence type="ECO:0000313" key="1">
    <source>
        <dbReference type="EMBL" id="CAL1412821.1"/>
    </source>
</evidence>
<sequence>MTIEAVGTGKGIRIYEKKNDENDGQSSMGDYGLFLVFILQIHTRARPVDSVTLANSPGLAGLTGIGQVCPSPGGSLAGPLAPIFMDGSGQSGPTLG</sequence>